<dbReference type="SMART" id="SM00530">
    <property type="entry name" value="HTH_XRE"/>
    <property type="match status" value="1"/>
</dbReference>
<keyword evidence="2" id="KW-0175">Coiled coil</keyword>
<evidence type="ECO:0000256" key="1">
    <source>
        <dbReference type="ARBA" id="ARBA00023125"/>
    </source>
</evidence>
<dbReference type="Proteomes" id="UP000195137">
    <property type="component" value="Unassembled WGS sequence"/>
</dbReference>
<accession>A0A1Y3GBW3</accession>
<dbReference type="InterPro" id="IPR001387">
    <property type="entry name" value="Cro/C1-type_HTH"/>
</dbReference>
<dbReference type="InterPro" id="IPR004451">
    <property type="entry name" value="MJ0586"/>
</dbReference>
<dbReference type="AlphaFoldDB" id="A0A1Y3GBW3"/>
<dbReference type="InterPro" id="IPR058562">
    <property type="entry name" value="MJ0586_N"/>
</dbReference>
<dbReference type="NCBIfam" id="TIGR00270">
    <property type="entry name" value="multiprotein bridging factor aMBF1"/>
    <property type="match status" value="1"/>
</dbReference>
<evidence type="ECO:0000313" key="4">
    <source>
        <dbReference type="EMBL" id="OUJ18918.1"/>
    </source>
</evidence>
<evidence type="ECO:0000313" key="5">
    <source>
        <dbReference type="Proteomes" id="UP000195137"/>
    </source>
</evidence>
<keyword evidence="1" id="KW-0238">DNA-binding</keyword>
<feature type="coiled-coil region" evidence="2">
    <location>
        <begin position="76"/>
        <end position="107"/>
    </location>
</feature>
<dbReference type="PANTHER" id="PTHR10245">
    <property type="entry name" value="ENDOTHELIAL DIFFERENTIATION-RELATED FACTOR 1 MULTIPROTEIN BRIDGING FACTOR 1"/>
    <property type="match status" value="1"/>
</dbReference>
<name>A0A1Y3GBW3_9EURY</name>
<dbReference type="OrthoDB" id="11138at2157"/>
<evidence type="ECO:0000256" key="2">
    <source>
        <dbReference type="SAM" id="Coils"/>
    </source>
</evidence>
<protein>
    <submittedName>
        <fullName evidence="4">Ribosome-binding protein aMBF1 translation factor containing Zn-ribbon and HTH domain</fullName>
    </submittedName>
</protein>
<dbReference type="Pfam" id="PF01381">
    <property type="entry name" value="HTH_3"/>
    <property type="match status" value="1"/>
</dbReference>
<dbReference type="Pfam" id="PF26602">
    <property type="entry name" value="HVO_2718_N"/>
    <property type="match status" value="1"/>
</dbReference>
<dbReference type="InterPro" id="IPR010982">
    <property type="entry name" value="Lambda_DNA-bd_dom_sf"/>
</dbReference>
<organism evidence="4 5">
    <name type="scientific">Methanonatronarchaeum thermophilum</name>
    <dbReference type="NCBI Taxonomy" id="1927129"/>
    <lineage>
        <taxon>Archaea</taxon>
        <taxon>Methanobacteriati</taxon>
        <taxon>Methanobacteriota</taxon>
        <taxon>Methanonatronarchaeia</taxon>
        <taxon>Methanonatronarchaeales</taxon>
        <taxon>Methanonatronarchaeaceae</taxon>
        <taxon>Methanonatronarchaeum</taxon>
    </lineage>
</organism>
<dbReference type="SUPFAM" id="SSF47413">
    <property type="entry name" value="lambda repressor-like DNA-binding domains"/>
    <property type="match status" value="1"/>
</dbReference>
<feature type="domain" description="HTH cro/C1-type" evidence="3">
    <location>
        <begin position="76"/>
        <end position="127"/>
    </location>
</feature>
<dbReference type="PROSITE" id="PS50943">
    <property type="entry name" value="HTH_CROC1"/>
    <property type="match status" value="1"/>
</dbReference>
<dbReference type="PANTHER" id="PTHR10245:SF15">
    <property type="entry name" value="ENDOTHELIAL DIFFERENTIATION-RELATED FACTOR 1"/>
    <property type="match status" value="1"/>
</dbReference>
<dbReference type="GO" id="GO:0003677">
    <property type="term" value="F:DNA binding"/>
    <property type="evidence" value="ECO:0007669"/>
    <property type="project" value="UniProtKB-KW"/>
</dbReference>
<dbReference type="CDD" id="cd00093">
    <property type="entry name" value="HTH_XRE"/>
    <property type="match status" value="1"/>
</dbReference>
<proteinExistence type="predicted"/>
<evidence type="ECO:0000259" key="3">
    <source>
        <dbReference type="PROSITE" id="PS50943"/>
    </source>
</evidence>
<dbReference type="EMBL" id="MRZU01000003">
    <property type="protein sequence ID" value="OUJ18918.1"/>
    <property type="molecule type" value="Genomic_DNA"/>
</dbReference>
<keyword evidence="5" id="KW-1185">Reference proteome</keyword>
<dbReference type="RefSeq" id="WP_086636972.1">
    <property type="nucleotide sequence ID" value="NZ_MRZU01000003.1"/>
</dbReference>
<reference evidence="4 5" key="1">
    <citation type="submission" date="2016-12" db="EMBL/GenBank/DDBJ databases">
        <title>Discovery of methanogenic haloarchaea.</title>
        <authorList>
            <person name="Sorokin D.Y."/>
            <person name="Makarova K.S."/>
            <person name="Abbas B."/>
            <person name="Ferrer M."/>
            <person name="Golyshin P.N."/>
        </authorList>
    </citation>
    <scope>NUCLEOTIDE SEQUENCE [LARGE SCALE GENOMIC DNA]</scope>
    <source>
        <strain evidence="4">AMET1</strain>
    </source>
</reference>
<sequence length="129" mass="14803">MQCEICGKDAETTVKVRVEGSEMQVCLNCKSLGQEIQKKPSKEKTQKITVKKKTSQKRKSVYDEMDQIIPDYGEAIKNARENKGLTQDELADKINEKSSVISKLENEKKLPEEKVIKKLESFLEIKLRE</sequence>
<comment type="caution">
    <text evidence="4">The sequence shown here is derived from an EMBL/GenBank/DDBJ whole genome shotgun (WGS) entry which is preliminary data.</text>
</comment>
<gene>
    <name evidence="4" type="ORF">AMET1_0569</name>
</gene>
<dbReference type="Gene3D" id="1.10.260.40">
    <property type="entry name" value="lambda repressor-like DNA-binding domains"/>
    <property type="match status" value="1"/>
</dbReference>